<dbReference type="Gene3D" id="1.25.40.10">
    <property type="entry name" value="Tetratricopeptide repeat domain"/>
    <property type="match status" value="1"/>
</dbReference>
<name>A0A6I4P393_9MICO</name>
<dbReference type="RefSeq" id="WP_160424148.1">
    <property type="nucleotide sequence ID" value="NZ_WSTA01000032.1"/>
</dbReference>
<evidence type="ECO:0000313" key="2">
    <source>
        <dbReference type="Proteomes" id="UP000438182"/>
    </source>
</evidence>
<dbReference type="AlphaFoldDB" id="A0A6I4P393"/>
<dbReference type="Gene3D" id="3.40.30.10">
    <property type="entry name" value="Glutaredoxin"/>
    <property type="match status" value="1"/>
</dbReference>
<keyword evidence="2" id="KW-1185">Reference proteome</keyword>
<reference evidence="1 2" key="1">
    <citation type="submission" date="2019-12" db="EMBL/GenBank/DDBJ databases">
        <authorList>
            <person name="Kim Y.S."/>
        </authorList>
    </citation>
    <scope>NUCLEOTIDE SEQUENCE [LARGE SCALE GENOMIC DNA]</scope>
    <source>
        <strain evidence="1 2">MMS17-SY077</strain>
    </source>
</reference>
<dbReference type="Proteomes" id="UP000438182">
    <property type="component" value="Unassembled WGS sequence"/>
</dbReference>
<protein>
    <submittedName>
        <fullName evidence="1">Tetratricopeptide repeat protein</fullName>
    </submittedName>
</protein>
<dbReference type="Pfam" id="PF14561">
    <property type="entry name" value="TPR_20"/>
    <property type="match status" value="1"/>
</dbReference>
<accession>A0A6I4P393</accession>
<evidence type="ECO:0000313" key="1">
    <source>
        <dbReference type="EMBL" id="MWB98639.1"/>
    </source>
</evidence>
<dbReference type="SUPFAM" id="SSF52833">
    <property type="entry name" value="Thioredoxin-like"/>
    <property type="match status" value="1"/>
</dbReference>
<dbReference type="InterPro" id="IPR036249">
    <property type="entry name" value="Thioredoxin-like_sf"/>
</dbReference>
<proteinExistence type="predicted"/>
<dbReference type="EMBL" id="WSTA01000032">
    <property type="protein sequence ID" value="MWB98639.1"/>
    <property type="molecule type" value="Genomic_DNA"/>
</dbReference>
<sequence length="314" mass="32834">MTDLPPTPGNLRGAVDLSSLVDRPAPPAPGAPGGPGGEAVTVPGLVMAADDRTFGPLLELSRVVPVVVVLWSQRAPESSELVEAFERQVTQRAGSVVLAPVEAETSPQLVQSLQAQAVPTAIAIVGGQPVPLFQGTQPEDVIGQLLDQLAQLAAQNGVSGRVHVDGADPAEEAEPEPLPPLHQEAYDAIDRGDFAAAVTAYKTAIAQNPRDALAVAGLAQVSLLARLQGATADEIRAAAAAAPQDADAQLAVADLDLSGGHVPDAFDRLLGLFPSLAQEDKNRLRERLLEYFEIVGVEDPRVIAARRRLTNLLF</sequence>
<comment type="caution">
    <text evidence="1">The sequence shown here is derived from an EMBL/GenBank/DDBJ whole genome shotgun (WGS) entry which is preliminary data.</text>
</comment>
<dbReference type="InterPro" id="IPR011990">
    <property type="entry name" value="TPR-like_helical_dom_sf"/>
</dbReference>
<dbReference type="SUPFAM" id="SSF48452">
    <property type="entry name" value="TPR-like"/>
    <property type="match status" value="1"/>
</dbReference>
<organism evidence="1 2">
    <name type="scientific">Agromyces seonyuensis</name>
    <dbReference type="NCBI Taxonomy" id="2662446"/>
    <lineage>
        <taxon>Bacteria</taxon>
        <taxon>Bacillati</taxon>
        <taxon>Actinomycetota</taxon>
        <taxon>Actinomycetes</taxon>
        <taxon>Micrococcales</taxon>
        <taxon>Microbacteriaceae</taxon>
        <taxon>Agromyces</taxon>
    </lineage>
</organism>
<gene>
    <name evidence="1" type="ORF">GB864_08775</name>
</gene>